<evidence type="ECO:0000313" key="1">
    <source>
        <dbReference type="EMBL" id="CAD7429332.1"/>
    </source>
</evidence>
<dbReference type="AlphaFoldDB" id="A0A7R9EA65"/>
<organism evidence="1">
    <name type="scientific">Timema monikensis</name>
    <dbReference type="NCBI Taxonomy" id="170555"/>
    <lineage>
        <taxon>Eukaryota</taxon>
        <taxon>Metazoa</taxon>
        <taxon>Ecdysozoa</taxon>
        <taxon>Arthropoda</taxon>
        <taxon>Hexapoda</taxon>
        <taxon>Insecta</taxon>
        <taxon>Pterygota</taxon>
        <taxon>Neoptera</taxon>
        <taxon>Polyneoptera</taxon>
        <taxon>Phasmatodea</taxon>
        <taxon>Timematodea</taxon>
        <taxon>Timematoidea</taxon>
        <taxon>Timematidae</taxon>
        <taxon>Timema</taxon>
    </lineage>
</organism>
<reference evidence="1" key="1">
    <citation type="submission" date="2020-11" db="EMBL/GenBank/DDBJ databases">
        <authorList>
            <person name="Tran Van P."/>
        </authorList>
    </citation>
    <scope>NUCLEOTIDE SEQUENCE</scope>
</reference>
<dbReference type="EMBL" id="OB794043">
    <property type="protein sequence ID" value="CAD7429332.1"/>
    <property type="molecule type" value="Genomic_DNA"/>
</dbReference>
<sequence>MSSSSTGQSSTRVTRYSLYHSFTEAGDKGCHKANQPLQRETWLNAATDPGCEYSSITNDSVPPATGTTSPFMSDETPLMDFSIALGLISKEVNSHLKRENEPVLRGKQYVIPRDLKISFETCYSGDEVVHLAVVDRWYLEPATDETDSQGLHTRTLGLRLQAEKRHFQTPTRTMELRCSATVLDETWHRVISPGLTQLTNQKLAQERLANTATTNFVLSAGGLLMIASLLKVYSS</sequence>
<accession>A0A7R9EA65</accession>
<name>A0A7R9EA65_9NEOP</name>
<protein>
    <submittedName>
        <fullName evidence="1">Uncharacterized protein</fullName>
    </submittedName>
</protein>
<gene>
    <name evidence="1" type="ORF">TMSB3V08_LOCUS6112</name>
</gene>
<proteinExistence type="predicted"/>